<dbReference type="Gene3D" id="2.60.40.10">
    <property type="entry name" value="Immunoglobulins"/>
    <property type="match status" value="3"/>
</dbReference>
<comment type="caution">
    <text evidence="9">The sequence shown here is derived from an EMBL/GenBank/DDBJ whole genome shotgun (WGS) entry which is preliminary data.</text>
</comment>
<dbReference type="RefSeq" id="WP_130435699.1">
    <property type="nucleotide sequence ID" value="NZ_SGXF01000005.1"/>
</dbReference>
<feature type="domain" description="DUF4982" evidence="7">
    <location>
        <begin position="591"/>
        <end position="649"/>
    </location>
</feature>
<reference evidence="9 10" key="1">
    <citation type="submission" date="2019-02" db="EMBL/GenBank/DDBJ databases">
        <title>Genomic Encyclopedia of Type Strains, Phase IV (KMG-IV): sequencing the most valuable type-strain genomes for metagenomic binning, comparative biology and taxonomic classification.</title>
        <authorList>
            <person name="Goeker M."/>
        </authorList>
    </citation>
    <scope>NUCLEOTIDE SEQUENCE [LARGE SCALE GENOMIC DNA]</scope>
    <source>
        <strain evidence="9 10">DSM 29486</strain>
    </source>
</reference>
<dbReference type="InterPro" id="IPR040605">
    <property type="entry name" value="Glyco_hydro2_dom5"/>
</dbReference>
<dbReference type="Gene3D" id="3.20.20.80">
    <property type="entry name" value="Glycosidases"/>
    <property type="match status" value="1"/>
</dbReference>
<keyword evidence="3" id="KW-0326">Glycosidase</keyword>
<organism evidence="9 10">
    <name type="scientific">Cuneatibacter caecimuris</name>
    <dbReference type="NCBI Taxonomy" id="1796618"/>
    <lineage>
        <taxon>Bacteria</taxon>
        <taxon>Bacillati</taxon>
        <taxon>Bacillota</taxon>
        <taxon>Clostridia</taxon>
        <taxon>Lachnospirales</taxon>
        <taxon>Lachnospiraceae</taxon>
        <taxon>Cuneatibacter</taxon>
    </lineage>
</organism>
<evidence type="ECO:0000313" key="9">
    <source>
        <dbReference type="EMBL" id="RZS94063.1"/>
    </source>
</evidence>
<dbReference type="InterPro" id="IPR017853">
    <property type="entry name" value="GH"/>
</dbReference>
<dbReference type="EMBL" id="SGXF01000005">
    <property type="protein sequence ID" value="RZS94063.1"/>
    <property type="molecule type" value="Genomic_DNA"/>
</dbReference>
<dbReference type="InterPro" id="IPR023232">
    <property type="entry name" value="Glyco_hydro_2_AS"/>
</dbReference>
<evidence type="ECO:0000259" key="4">
    <source>
        <dbReference type="Pfam" id="PF00703"/>
    </source>
</evidence>
<dbReference type="InterPro" id="IPR006103">
    <property type="entry name" value="Glyco_hydro_2_cat"/>
</dbReference>
<evidence type="ECO:0000259" key="7">
    <source>
        <dbReference type="Pfam" id="PF16355"/>
    </source>
</evidence>
<dbReference type="GO" id="GO:0005975">
    <property type="term" value="P:carbohydrate metabolic process"/>
    <property type="evidence" value="ECO:0007669"/>
    <property type="project" value="InterPro"/>
</dbReference>
<dbReference type="InterPro" id="IPR013783">
    <property type="entry name" value="Ig-like_fold"/>
</dbReference>
<sequence>MERRETDLTDQWKFWFGEEKTGPGTEVELPHDWVIGTPAVRDVRETSQGFRACRGTGWYQKELSVAREEGRRYFLDFGGVYEKSKVWVNGTFVGGHQYGYTSFRLEITDWLRDGRNLIEVRVDSDVTPTDRWYTGAGIYRPVRLIETGLRYLDENEIVVSVSFPGGSYESAEVKVKTGTAFPVSGELCRKDLRLQAEGEQGNLIFEVPRPMLWTAEDPQLYQLKIKLRDRDGSGDSVSMKIGLRDVRFVPQKGLIVNGKSVKLRGVCLHQDAGCMGAAAKKEIWEERLKLLKEMGCNAIRAAHHIHSREFMDLCDEMGFYVYEECFDKWTGGHYGVFFETEWKSDLDGMVKRDRNRPSVMIWGVGNEVENQGQPSMLKILKTLADRVRELDGSRPVTYAMNPHFKRESNVDLSRISDIQQFVDEADDTEIWDVEEKIQRIRGIGELVDIISCNYQEQWYEQIHEALPDKLILGTEIYQYFKGHPDQFKNFTEDNPSLVPERYDYVIGGMIWAGIDYLGESMGYPAKSWNGALIRTNGERKAGYYMMQSYWTKEPMVHFSVMDYSLEDEGVKDHWDIPMYADHWHFPQFRNTVIPYMIASNCEEVEVYVNDTRIYVPRPADCPNRLITGFLPWIPGRVTVVGRNDGKEVCRQETVTPGPAVQLGFDRKSGKLPACRGYQLLLTVRALDAENNPCFRESAKVRFRAEGPAKILAVDNGDAKSFEPYQETFIHMYHGCASVVVGLTGEPGRIAVYADADGMRSGSVIICAE</sequence>
<dbReference type="PROSITE" id="PS00608">
    <property type="entry name" value="GLYCOSYL_HYDROL_F2_2"/>
    <property type="match status" value="1"/>
</dbReference>
<evidence type="ECO:0000256" key="1">
    <source>
        <dbReference type="ARBA" id="ARBA00007401"/>
    </source>
</evidence>
<dbReference type="InterPro" id="IPR036156">
    <property type="entry name" value="Beta-gal/glucu_dom_sf"/>
</dbReference>
<dbReference type="OrthoDB" id="9762066at2"/>
<dbReference type="PANTHER" id="PTHR42732:SF1">
    <property type="entry name" value="BETA-MANNOSIDASE"/>
    <property type="match status" value="1"/>
</dbReference>
<feature type="domain" description="Glycoside hydrolase family 2" evidence="8">
    <location>
        <begin position="681"/>
        <end position="763"/>
    </location>
</feature>
<dbReference type="InterPro" id="IPR051913">
    <property type="entry name" value="GH2_Domain-Containing"/>
</dbReference>
<gene>
    <name evidence="9" type="ORF">EV209_2429</name>
</gene>
<dbReference type="Pfam" id="PF16355">
    <property type="entry name" value="DUF4982"/>
    <property type="match status" value="1"/>
</dbReference>
<evidence type="ECO:0000256" key="3">
    <source>
        <dbReference type="ARBA" id="ARBA00023295"/>
    </source>
</evidence>
<protein>
    <submittedName>
        <fullName evidence="9">Beta-galactosidase</fullName>
    </submittedName>
</protein>
<dbReference type="InterPro" id="IPR006101">
    <property type="entry name" value="Glyco_hydro_2"/>
</dbReference>
<comment type="similarity">
    <text evidence="1">Belongs to the glycosyl hydrolase 2 family.</text>
</comment>
<dbReference type="InterPro" id="IPR006104">
    <property type="entry name" value="Glyco_hydro_2_N"/>
</dbReference>
<dbReference type="SUPFAM" id="SSF49303">
    <property type="entry name" value="beta-Galactosidase/glucuronidase domain"/>
    <property type="match status" value="1"/>
</dbReference>
<feature type="domain" description="Glycoside hydrolase family 2 catalytic" evidence="5">
    <location>
        <begin position="251"/>
        <end position="428"/>
    </location>
</feature>
<dbReference type="PANTHER" id="PTHR42732">
    <property type="entry name" value="BETA-GALACTOSIDASE"/>
    <property type="match status" value="1"/>
</dbReference>
<dbReference type="Proteomes" id="UP000292927">
    <property type="component" value="Unassembled WGS sequence"/>
</dbReference>
<dbReference type="InterPro" id="IPR008979">
    <property type="entry name" value="Galactose-bd-like_sf"/>
</dbReference>
<dbReference type="GO" id="GO:0004553">
    <property type="term" value="F:hydrolase activity, hydrolyzing O-glycosyl compounds"/>
    <property type="evidence" value="ECO:0007669"/>
    <property type="project" value="InterPro"/>
</dbReference>
<evidence type="ECO:0000259" key="8">
    <source>
        <dbReference type="Pfam" id="PF18565"/>
    </source>
</evidence>
<proteinExistence type="inferred from homology"/>
<evidence type="ECO:0000259" key="5">
    <source>
        <dbReference type="Pfam" id="PF02836"/>
    </source>
</evidence>
<evidence type="ECO:0000313" key="10">
    <source>
        <dbReference type="Proteomes" id="UP000292927"/>
    </source>
</evidence>
<dbReference type="SUPFAM" id="SSF49785">
    <property type="entry name" value="Galactose-binding domain-like"/>
    <property type="match status" value="1"/>
</dbReference>
<accession>A0A4Q7P2E3</accession>
<evidence type="ECO:0000256" key="2">
    <source>
        <dbReference type="ARBA" id="ARBA00022801"/>
    </source>
</evidence>
<dbReference type="Pfam" id="PF18565">
    <property type="entry name" value="Glyco_hydro2_C5"/>
    <property type="match status" value="1"/>
</dbReference>
<dbReference type="Pfam" id="PF02836">
    <property type="entry name" value="Glyco_hydro_2_C"/>
    <property type="match status" value="1"/>
</dbReference>
<dbReference type="SUPFAM" id="SSF51445">
    <property type="entry name" value="(Trans)glycosidases"/>
    <property type="match status" value="1"/>
</dbReference>
<evidence type="ECO:0000259" key="6">
    <source>
        <dbReference type="Pfam" id="PF02837"/>
    </source>
</evidence>
<dbReference type="Pfam" id="PF02837">
    <property type="entry name" value="Glyco_hydro_2_N"/>
    <property type="match status" value="1"/>
</dbReference>
<dbReference type="InterPro" id="IPR006102">
    <property type="entry name" value="Ig-like_GH2"/>
</dbReference>
<keyword evidence="2" id="KW-0378">Hydrolase</keyword>
<dbReference type="InterPro" id="IPR032311">
    <property type="entry name" value="DUF4982"/>
</dbReference>
<feature type="domain" description="Glycoside hydrolase family 2 immunoglobulin-like beta-sandwich" evidence="4">
    <location>
        <begin position="158"/>
        <end position="244"/>
    </location>
</feature>
<feature type="domain" description="Glycosyl hydrolases family 2 sugar binding" evidence="6">
    <location>
        <begin position="51"/>
        <end position="146"/>
    </location>
</feature>
<dbReference type="PRINTS" id="PR00132">
    <property type="entry name" value="GLHYDRLASE2"/>
</dbReference>
<keyword evidence="10" id="KW-1185">Reference proteome</keyword>
<name>A0A4Q7P2E3_9FIRM</name>
<dbReference type="Pfam" id="PF00703">
    <property type="entry name" value="Glyco_hydro_2"/>
    <property type="match status" value="1"/>
</dbReference>
<dbReference type="Gene3D" id="2.60.120.260">
    <property type="entry name" value="Galactose-binding domain-like"/>
    <property type="match status" value="1"/>
</dbReference>
<dbReference type="AlphaFoldDB" id="A0A4Q7P2E3"/>